<keyword evidence="2" id="KW-1185">Reference proteome</keyword>
<gene>
    <name evidence="1" type="ORF">M9H77_26701</name>
</gene>
<sequence>MNARECIEEGFKMINDKIIAEVGPYYVDNSEKVNLLIEASRSAIFKTILQKRRRVVHVINGLLSGIPATPISRSKILSLLVVENLGTEVLSVDEHPVHHFIDELSPIVVLPPLIVGSSINQSMENIDEGIEEGSERV</sequence>
<organism evidence="1 2">
    <name type="scientific">Catharanthus roseus</name>
    <name type="common">Madagascar periwinkle</name>
    <name type="synonym">Vinca rosea</name>
    <dbReference type="NCBI Taxonomy" id="4058"/>
    <lineage>
        <taxon>Eukaryota</taxon>
        <taxon>Viridiplantae</taxon>
        <taxon>Streptophyta</taxon>
        <taxon>Embryophyta</taxon>
        <taxon>Tracheophyta</taxon>
        <taxon>Spermatophyta</taxon>
        <taxon>Magnoliopsida</taxon>
        <taxon>eudicotyledons</taxon>
        <taxon>Gunneridae</taxon>
        <taxon>Pentapetalae</taxon>
        <taxon>asterids</taxon>
        <taxon>lamiids</taxon>
        <taxon>Gentianales</taxon>
        <taxon>Apocynaceae</taxon>
        <taxon>Rauvolfioideae</taxon>
        <taxon>Vinceae</taxon>
        <taxon>Catharanthinae</taxon>
        <taxon>Catharanthus</taxon>
    </lineage>
</organism>
<protein>
    <submittedName>
        <fullName evidence="1">Uncharacterized protein</fullName>
    </submittedName>
</protein>
<name>A0ACC0AEN8_CATRO</name>
<dbReference type="EMBL" id="CM044706">
    <property type="protein sequence ID" value="KAI5657908.1"/>
    <property type="molecule type" value="Genomic_DNA"/>
</dbReference>
<evidence type="ECO:0000313" key="1">
    <source>
        <dbReference type="EMBL" id="KAI5657908.1"/>
    </source>
</evidence>
<reference evidence="2" key="1">
    <citation type="journal article" date="2023" name="Nat. Plants">
        <title>Single-cell RNA sequencing provides a high-resolution roadmap for understanding the multicellular compartmentation of specialized metabolism.</title>
        <authorList>
            <person name="Sun S."/>
            <person name="Shen X."/>
            <person name="Li Y."/>
            <person name="Li Y."/>
            <person name="Wang S."/>
            <person name="Li R."/>
            <person name="Zhang H."/>
            <person name="Shen G."/>
            <person name="Guo B."/>
            <person name="Wei J."/>
            <person name="Xu J."/>
            <person name="St-Pierre B."/>
            <person name="Chen S."/>
            <person name="Sun C."/>
        </authorList>
    </citation>
    <scope>NUCLEOTIDE SEQUENCE [LARGE SCALE GENOMIC DNA]</scope>
</reference>
<accession>A0ACC0AEN8</accession>
<evidence type="ECO:0000313" key="2">
    <source>
        <dbReference type="Proteomes" id="UP001060085"/>
    </source>
</evidence>
<proteinExistence type="predicted"/>
<comment type="caution">
    <text evidence="1">The sequence shown here is derived from an EMBL/GenBank/DDBJ whole genome shotgun (WGS) entry which is preliminary data.</text>
</comment>
<dbReference type="Proteomes" id="UP001060085">
    <property type="component" value="Linkage Group LG06"/>
</dbReference>